<comment type="cofactor">
    <cofactor evidence="1 6">
        <name>FAD</name>
        <dbReference type="ChEBI" id="CHEBI:57692"/>
    </cofactor>
</comment>
<evidence type="ECO:0000313" key="12">
    <source>
        <dbReference type="Proteomes" id="UP000054870"/>
    </source>
</evidence>
<comment type="function">
    <text evidence="6">Involved in the biosynthesis of the osmoprotectant glycine betaine. Catalyzes the oxidation of choline to betaine aldehyde and betaine aldehyde to glycine betaine at the same rate.</text>
</comment>
<dbReference type="InterPro" id="IPR000172">
    <property type="entry name" value="GMC_OxRdtase_N"/>
</dbReference>
<dbReference type="PIRSF" id="PIRSF000137">
    <property type="entry name" value="Alcohol_oxidase"/>
    <property type="match status" value="1"/>
</dbReference>
<dbReference type="Pfam" id="PF00732">
    <property type="entry name" value="GMC_oxred_N"/>
    <property type="match status" value="1"/>
</dbReference>
<dbReference type="InterPro" id="IPR012132">
    <property type="entry name" value="GMC_OxRdtase"/>
</dbReference>
<dbReference type="InterPro" id="IPR007867">
    <property type="entry name" value="GMC_OxRtase_C"/>
</dbReference>
<reference evidence="11" key="1">
    <citation type="submission" date="2016-01" db="EMBL/GenBank/DDBJ databases">
        <authorList>
            <person name="Peeters C."/>
        </authorList>
    </citation>
    <scope>NUCLEOTIDE SEQUENCE [LARGE SCALE GENOMIC DNA]</scope>
    <source>
        <strain evidence="11">LMG 29318</strain>
    </source>
</reference>
<dbReference type="GO" id="GO:0016020">
    <property type="term" value="C:membrane"/>
    <property type="evidence" value="ECO:0007669"/>
    <property type="project" value="TreeGrafter"/>
</dbReference>
<evidence type="ECO:0000256" key="5">
    <source>
        <dbReference type="ARBA" id="ARBA00023002"/>
    </source>
</evidence>
<dbReference type="PROSITE" id="PS00624">
    <property type="entry name" value="GMC_OXRED_2"/>
    <property type="match status" value="1"/>
</dbReference>
<comment type="pathway">
    <text evidence="6 8">Amine and polyamine biosynthesis; betaine biosynthesis via choline pathway; betaine aldehyde from choline (cytochrome c reductase route): step 1/1.</text>
</comment>
<gene>
    <name evidence="6" type="primary">betA</name>
    <name evidence="11" type="ORF">AWB75_04552</name>
</gene>
<keyword evidence="6" id="KW-0520">NAD</keyword>
<accession>A0A158C5K9</accession>
<evidence type="ECO:0000259" key="10">
    <source>
        <dbReference type="PROSITE" id="PS00624"/>
    </source>
</evidence>
<comment type="similarity">
    <text evidence="2 6 7">Belongs to the GMC oxidoreductase family.</text>
</comment>
<evidence type="ECO:0000313" key="11">
    <source>
        <dbReference type="EMBL" id="SAK77571.1"/>
    </source>
</evidence>
<dbReference type="GO" id="GO:0008812">
    <property type="term" value="F:choline dehydrogenase activity"/>
    <property type="evidence" value="ECO:0007669"/>
    <property type="project" value="UniProtKB-UniRule"/>
</dbReference>
<feature type="binding site" evidence="6">
    <location>
        <begin position="7"/>
        <end position="36"/>
    </location>
    <ligand>
        <name>FAD</name>
        <dbReference type="ChEBI" id="CHEBI:57692"/>
    </ligand>
</feature>
<evidence type="ECO:0000256" key="3">
    <source>
        <dbReference type="ARBA" id="ARBA00022630"/>
    </source>
</evidence>
<dbReference type="PANTHER" id="PTHR11552:SF147">
    <property type="entry name" value="CHOLINE DEHYDROGENASE, MITOCHONDRIAL"/>
    <property type="match status" value="1"/>
</dbReference>
<dbReference type="RefSeq" id="WP_061126317.1">
    <property type="nucleotide sequence ID" value="NZ_FCOF02000023.1"/>
</dbReference>
<dbReference type="GO" id="GO:0050660">
    <property type="term" value="F:flavin adenine dinucleotide binding"/>
    <property type="evidence" value="ECO:0007669"/>
    <property type="project" value="InterPro"/>
</dbReference>
<keyword evidence="5 6" id="KW-0560">Oxidoreductase</keyword>
<dbReference type="EC" id="1.1.99.1" evidence="6"/>
<dbReference type="Gene3D" id="3.30.560.10">
    <property type="entry name" value="Glucose Oxidase, domain 3"/>
    <property type="match status" value="1"/>
</dbReference>
<dbReference type="HAMAP" id="MF_00750">
    <property type="entry name" value="Choline_dehydrogen"/>
    <property type="match status" value="1"/>
</dbReference>
<dbReference type="EMBL" id="FCOF02000023">
    <property type="protein sequence ID" value="SAK77571.1"/>
    <property type="molecule type" value="Genomic_DNA"/>
</dbReference>
<dbReference type="PROSITE" id="PS00623">
    <property type="entry name" value="GMC_OXRED_1"/>
    <property type="match status" value="1"/>
</dbReference>
<protein>
    <recommendedName>
        <fullName evidence="6">Oxygen-dependent choline dehydrogenase</fullName>
        <shortName evidence="6">CDH</shortName>
        <shortName evidence="6">CHD</shortName>
        <ecNumber evidence="6">1.1.99.1</ecNumber>
    </recommendedName>
    <alternativeName>
        <fullName evidence="6">Betaine aldehyde dehydrogenase</fullName>
        <shortName evidence="6">BADH</shortName>
        <ecNumber evidence="6">1.2.1.8</ecNumber>
    </alternativeName>
</protein>
<comment type="catalytic activity">
    <reaction evidence="6">
        <text>betaine aldehyde + NAD(+) + H2O = glycine betaine + NADH + 2 H(+)</text>
        <dbReference type="Rhea" id="RHEA:15305"/>
        <dbReference type="ChEBI" id="CHEBI:15377"/>
        <dbReference type="ChEBI" id="CHEBI:15378"/>
        <dbReference type="ChEBI" id="CHEBI:15710"/>
        <dbReference type="ChEBI" id="CHEBI:17750"/>
        <dbReference type="ChEBI" id="CHEBI:57540"/>
        <dbReference type="ChEBI" id="CHEBI:57945"/>
        <dbReference type="EC" id="1.2.1.8"/>
    </reaction>
</comment>
<evidence type="ECO:0000256" key="8">
    <source>
        <dbReference type="RuleBase" id="RU003969"/>
    </source>
</evidence>
<dbReference type="AlphaFoldDB" id="A0A158C5K9"/>
<evidence type="ECO:0000256" key="4">
    <source>
        <dbReference type="ARBA" id="ARBA00022827"/>
    </source>
</evidence>
<evidence type="ECO:0000256" key="1">
    <source>
        <dbReference type="ARBA" id="ARBA00001974"/>
    </source>
</evidence>
<keyword evidence="12" id="KW-1185">Reference proteome</keyword>
<evidence type="ECO:0000256" key="2">
    <source>
        <dbReference type="ARBA" id="ARBA00010790"/>
    </source>
</evidence>
<dbReference type="SUPFAM" id="SSF54373">
    <property type="entry name" value="FAD-linked reductases, C-terminal domain"/>
    <property type="match status" value="1"/>
</dbReference>
<organism evidence="11 12">
    <name type="scientific">Caballeronia catudaia</name>
    <dbReference type="NCBI Taxonomy" id="1777136"/>
    <lineage>
        <taxon>Bacteria</taxon>
        <taxon>Pseudomonadati</taxon>
        <taxon>Pseudomonadota</taxon>
        <taxon>Betaproteobacteria</taxon>
        <taxon>Burkholderiales</taxon>
        <taxon>Burkholderiaceae</taxon>
        <taxon>Caballeronia</taxon>
    </lineage>
</organism>
<dbReference type="Gene3D" id="3.50.50.60">
    <property type="entry name" value="FAD/NAD(P)-binding domain"/>
    <property type="match status" value="1"/>
</dbReference>
<evidence type="ECO:0000259" key="9">
    <source>
        <dbReference type="PROSITE" id="PS00623"/>
    </source>
</evidence>
<comment type="catalytic activity">
    <reaction evidence="6 8">
        <text>choline + A = betaine aldehyde + AH2</text>
        <dbReference type="Rhea" id="RHEA:17433"/>
        <dbReference type="ChEBI" id="CHEBI:13193"/>
        <dbReference type="ChEBI" id="CHEBI:15354"/>
        <dbReference type="ChEBI" id="CHEBI:15710"/>
        <dbReference type="ChEBI" id="CHEBI:17499"/>
        <dbReference type="EC" id="1.1.99.1"/>
    </reaction>
</comment>
<feature type="domain" description="Glucose-methanol-choline oxidoreductase N-terminal" evidence="10">
    <location>
        <begin position="260"/>
        <end position="274"/>
    </location>
</feature>
<dbReference type="SUPFAM" id="SSF51905">
    <property type="entry name" value="FAD/NAD(P)-binding domain"/>
    <property type="match status" value="1"/>
</dbReference>
<dbReference type="Proteomes" id="UP000054870">
    <property type="component" value="Unassembled WGS sequence"/>
</dbReference>
<feature type="domain" description="Glucose-methanol-choline oxidoreductase N-terminal" evidence="9">
    <location>
        <begin position="85"/>
        <end position="108"/>
    </location>
</feature>
<dbReference type="PANTHER" id="PTHR11552">
    <property type="entry name" value="GLUCOSE-METHANOL-CHOLINE GMC OXIDOREDUCTASE"/>
    <property type="match status" value="1"/>
</dbReference>
<dbReference type="InterPro" id="IPR036188">
    <property type="entry name" value="FAD/NAD-bd_sf"/>
</dbReference>
<evidence type="ECO:0000256" key="6">
    <source>
        <dbReference type="HAMAP-Rule" id="MF_00750"/>
    </source>
</evidence>
<keyword evidence="3 6" id="KW-0285">Flavoprotein</keyword>
<dbReference type="OrthoDB" id="9785276at2"/>
<dbReference type="GO" id="GO:0019285">
    <property type="term" value="P:glycine betaine biosynthetic process from choline"/>
    <property type="evidence" value="ECO:0007669"/>
    <property type="project" value="UniProtKB-UniRule"/>
</dbReference>
<dbReference type="UniPathway" id="UPA00529">
    <property type="reaction ID" value="UER00385"/>
</dbReference>
<dbReference type="Pfam" id="PF05199">
    <property type="entry name" value="GMC_oxred_C"/>
    <property type="match status" value="1"/>
</dbReference>
<name>A0A158C5K9_9BURK</name>
<dbReference type="InterPro" id="IPR011533">
    <property type="entry name" value="BetA"/>
</dbReference>
<keyword evidence="4 6" id="KW-0274">FAD</keyword>
<dbReference type="GO" id="GO:0008802">
    <property type="term" value="F:betaine-aldehyde dehydrogenase (NAD+) activity"/>
    <property type="evidence" value="ECO:0007669"/>
    <property type="project" value="UniProtKB-EC"/>
</dbReference>
<feature type="active site" description="Proton acceptor" evidence="6">
    <location>
        <position position="474"/>
    </location>
</feature>
<evidence type="ECO:0000256" key="7">
    <source>
        <dbReference type="RuleBase" id="RU003968"/>
    </source>
</evidence>
<sequence>MSANEYDYIIVGAGSAGNVLASRLTEDDDVTVLLLEAGGPDYRFDFRTQMPAALAYPLQGRRYNWAYETEPEPHMNNRRMECGRGKGLGGSSLINGMCYIRGNALDYDNWASMSGLENWSYLDCLPYFRKAETRDIGPNAYHGGDGPVHVTTSKPGNNPLFAAMVEAGVQAGYPRTEDLNGYQQEGFGPMDRTVTANGRRASTARGYLDRAKHRAGLTIVTHAMTDRVLFSGKRAIGVAYVQGGQRVTAHVRREVLVCSGAIASPQLLQRSGVGRSDWLKELEIPVVHDLPGVGENLQDHLEMYMQYECKEPVSLYPALQWWNQPAIGLEWMLNGTGIGASNQFEAGGFIRTRDDDLWPNIQYHFLPVAINYNGSNPIKMHGFQAHVGSMRSPSRGRVKLTSRDPNAHPSILFNYMADTLDWREFRDAIRITREIMRQPALARYRGRELHPSDDLSSDAELDAFVRAKAETAFHPSCSCKMGYDDMAVVDGEGRVHGMEGLRVVDASIMPQITTGNLNAPTIMLAEKIADRIRGREALERVNTPYFVAGGKKARGLRGGLERVGVAG</sequence>
<dbReference type="NCBIfam" id="TIGR01810">
    <property type="entry name" value="betA"/>
    <property type="match status" value="1"/>
</dbReference>
<proteinExistence type="inferred from homology"/>
<dbReference type="EC" id="1.2.1.8" evidence="6"/>
<comment type="caution">
    <text evidence="11">The sequence shown here is derived from an EMBL/GenBank/DDBJ whole genome shotgun (WGS) entry which is preliminary data.</text>
</comment>
<dbReference type="NCBIfam" id="NF002550">
    <property type="entry name" value="PRK02106.1"/>
    <property type="match status" value="1"/>
</dbReference>